<dbReference type="Proteomes" id="UP001189122">
    <property type="component" value="Unassembled WGS sequence"/>
</dbReference>
<dbReference type="EMBL" id="LR743592">
    <property type="protein sequence ID" value="CAA2619982.1"/>
    <property type="molecule type" value="Genomic_DNA"/>
</dbReference>
<keyword evidence="2" id="KW-1185">Reference proteome</keyword>
<dbReference type="EMBL" id="CACRZD030000005">
    <property type="protein sequence ID" value="CAA6659730.1"/>
    <property type="molecule type" value="Genomic_DNA"/>
</dbReference>
<evidence type="ECO:0000313" key="1">
    <source>
        <dbReference type="EMBL" id="CAA2619982.1"/>
    </source>
</evidence>
<protein>
    <submittedName>
        <fullName evidence="1">Uncharacterized protein</fullName>
    </submittedName>
</protein>
<dbReference type="AlphaFoldDB" id="A0A7I8IPK5"/>
<proteinExistence type="predicted"/>
<accession>A0A7I8IPK5</accession>
<sequence length="81" mass="9261">MATHVNVQFIQILQKGSTGQPFFRHGLPALVAFSPNCRSSRCYTRYDGDLSVDAIVDWIATSILGLPRILYYSRKHWYSKP</sequence>
<evidence type="ECO:0000313" key="2">
    <source>
        <dbReference type="Proteomes" id="UP001189122"/>
    </source>
</evidence>
<reference evidence="1 2" key="1">
    <citation type="submission" date="2019-12" db="EMBL/GenBank/DDBJ databases">
        <authorList>
            <person name="Scholz U."/>
            <person name="Mascher M."/>
            <person name="Fiebig A."/>
        </authorList>
    </citation>
    <scope>NUCLEOTIDE SEQUENCE</scope>
</reference>
<name>A0A7I8IPK5_SPIIN</name>
<gene>
    <name evidence="1" type="ORF">SI7747_05006151</name>
</gene>
<organism evidence="1">
    <name type="scientific">Spirodela intermedia</name>
    <name type="common">Intermediate duckweed</name>
    <dbReference type="NCBI Taxonomy" id="51605"/>
    <lineage>
        <taxon>Eukaryota</taxon>
        <taxon>Viridiplantae</taxon>
        <taxon>Streptophyta</taxon>
        <taxon>Embryophyta</taxon>
        <taxon>Tracheophyta</taxon>
        <taxon>Spermatophyta</taxon>
        <taxon>Magnoliopsida</taxon>
        <taxon>Liliopsida</taxon>
        <taxon>Araceae</taxon>
        <taxon>Lemnoideae</taxon>
        <taxon>Spirodela</taxon>
    </lineage>
</organism>